<comment type="similarity">
    <text evidence="1">Belongs to the LysR transcriptional regulatory family.</text>
</comment>
<reference evidence="7" key="1">
    <citation type="journal article" date="2020" name="Microbiol. Resour. Announc.">
        <title>Complete Genome Sequence of Geobacillus sp. Strain E55-1, Isolated from Mine Geyser in Japan.</title>
        <authorList>
            <person name="Miyazaki K."/>
            <person name="Hase E."/>
            <person name="Tokito N."/>
        </authorList>
    </citation>
    <scope>NUCLEOTIDE SEQUENCE [LARGE SCALE GENOMIC DNA]</scope>
    <source>
        <strain evidence="7">E55-1</strain>
    </source>
</reference>
<dbReference type="Gene3D" id="3.40.190.290">
    <property type="match status" value="1"/>
</dbReference>
<dbReference type="Gene3D" id="1.10.10.10">
    <property type="entry name" value="Winged helix-like DNA-binding domain superfamily/Winged helix DNA-binding domain"/>
    <property type="match status" value="1"/>
</dbReference>
<sequence>MIDVKQLKYFVTIAEEGQITKAAQKLHIAQPPLSQQLKQLEEELGVLLFDRKAKKMELTPPGKAFYEKAKQLLRQLDDAVAEVKEIEDGTAGTLSIGCVKSCFSYLAQAIRHFHEQVPNVTFHLREGDTFSICQLLQERHIDIGIVRLPMNAAHYDVIQLASERYVGVLPAQWNNGRAALCMRDFANWPLLLLHRVHGAGQYERVIEECRRHGFEPNVLCECPDATILLSLVAQGLGATIVPQSTVALFRLPGIDVFEITDSSMTAEAAAILDRQRYLPKSARRFLAVLQTIAANGQQEENGPLLRA</sequence>
<dbReference type="PANTHER" id="PTHR30346:SF28">
    <property type="entry name" value="HTH-TYPE TRANSCRIPTIONAL REGULATOR CYNR"/>
    <property type="match status" value="1"/>
</dbReference>
<dbReference type="CDD" id="cd05466">
    <property type="entry name" value="PBP2_LTTR_substrate"/>
    <property type="match status" value="1"/>
</dbReference>
<dbReference type="FunFam" id="1.10.10.10:FF:000001">
    <property type="entry name" value="LysR family transcriptional regulator"/>
    <property type="match status" value="1"/>
</dbReference>
<dbReference type="PANTHER" id="PTHR30346">
    <property type="entry name" value="TRANSCRIPTIONAL DUAL REGULATOR HCAR-RELATED"/>
    <property type="match status" value="1"/>
</dbReference>
<dbReference type="Proteomes" id="UP000501421">
    <property type="component" value="Chromosome"/>
</dbReference>
<organism evidence="6 7">
    <name type="scientific">Geobacillus subterraneus</name>
    <dbReference type="NCBI Taxonomy" id="129338"/>
    <lineage>
        <taxon>Bacteria</taxon>
        <taxon>Bacillati</taxon>
        <taxon>Bacillota</taxon>
        <taxon>Bacilli</taxon>
        <taxon>Bacillales</taxon>
        <taxon>Anoxybacillaceae</taxon>
        <taxon>Geobacillus</taxon>
    </lineage>
</organism>
<dbReference type="RefSeq" id="WP_033020450.1">
    <property type="nucleotide sequence ID" value="NZ_AP022557.1"/>
</dbReference>
<dbReference type="GO" id="GO:0003677">
    <property type="term" value="F:DNA binding"/>
    <property type="evidence" value="ECO:0007669"/>
    <property type="project" value="UniProtKB-KW"/>
</dbReference>
<dbReference type="PROSITE" id="PS50931">
    <property type="entry name" value="HTH_LYSR"/>
    <property type="match status" value="1"/>
</dbReference>
<dbReference type="InterPro" id="IPR000847">
    <property type="entry name" value="LysR_HTH_N"/>
</dbReference>
<dbReference type="GO" id="GO:0032993">
    <property type="term" value="C:protein-DNA complex"/>
    <property type="evidence" value="ECO:0007669"/>
    <property type="project" value="TreeGrafter"/>
</dbReference>
<evidence type="ECO:0000256" key="1">
    <source>
        <dbReference type="ARBA" id="ARBA00009437"/>
    </source>
</evidence>
<dbReference type="AlphaFoldDB" id="A0A679FNA2"/>
<dbReference type="Pfam" id="PF03466">
    <property type="entry name" value="LysR_substrate"/>
    <property type="match status" value="1"/>
</dbReference>
<keyword evidence="4" id="KW-0804">Transcription</keyword>
<name>A0A679FNA2_9BACL</name>
<keyword evidence="3" id="KW-0238">DNA-binding</keyword>
<evidence type="ECO:0000256" key="3">
    <source>
        <dbReference type="ARBA" id="ARBA00023125"/>
    </source>
</evidence>
<dbReference type="SUPFAM" id="SSF46785">
    <property type="entry name" value="Winged helix' DNA-binding domain"/>
    <property type="match status" value="1"/>
</dbReference>
<gene>
    <name evidence="6" type="primary">bsdA</name>
    <name evidence="6" type="ORF">GsuE55_23260</name>
</gene>
<keyword evidence="7" id="KW-1185">Reference proteome</keyword>
<evidence type="ECO:0000313" key="6">
    <source>
        <dbReference type="EMBL" id="BBW97493.1"/>
    </source>
</evidence>
<dbReference type="PRINTS" id="PR00039">
    <property type="entry name" value="HTHLYSR"/>
</dbReference>
<dbReference type="Pfam" id="PF00126">
    <property type="entry name" value="HTH_1"/>
    <property type="match status" value="1"/>
</dbReference>
<keyword evidence="2" id="KW-0805">Transcription regulation</keyword>
<dbReference type="GO" id="GO:0003700">
    <property type="term" value="F:DNA-binding transcription factor activity"/>
    <property type="evidence" value="ECO:0007669"/>
    <property type="project" value="InterPro"/>
</dbReference>
<dbReference type="SUPFAM" id="SSF53850">
    <property type="entry name" value="Periplasmic binding protein-like II"/>
    <property type="match status" value="1"/>
</dbReference>
<proteinExistence type="inferred from homology"/>
<protein>
    <submittedName>
        <fullName evidence="6">HTH-type transcriptional regulator BsdA</fullName>
    </submittedName>
</protein>
<evidence type="ECO:0000313" key="7">
    <source>
        <dbReference type="Proteomes" id="UP000501421"/>
    </source>
</evidence>
<dbReference type="InterPro" id="IPR005119">
    <property type="entry name" value="LysR_subst-bd"/>
</dbReference>
<accession>A0A679FNA2</accession>
<dbReference type="InterPro" id="IPR036388">
    <property type="entry name" value="WH-like_DNA-bd_sf"/>
</dbReference>
<dbReference type="EMBL" id="AP022557">
    <property type="protein sequence ID" value="BBW97493.1"/>
    <property type="molecule type" value="Genomic_DNA"/>
</dbReference>
<evidence type="ECO:0000259" key="5">
    <source>
        <dbReference type="PROSITE" id="PS50931"/>
    </source>
</evidence>
<evidence type="ECO:0000256" key="2">
    <source>
        <dbReference type="ARBA" id="ARBA00023015"/>
    </source>
</evidence>
<evidence type="ECO:0000256" key="4">
    <source>
        <dbReference type="ARBA" id="ARBA00023163"/>
    </source>
</evidence>
<dbReference type="InterPro" id="IPR036390">
    <property type="entry name" value="WH_DNA-bd_sf"/>
</dbReference>
<feature type="domain" description="HTH lysR-type" evidence="5">
    <location>
        <begin position="2"/>
        <end position="59"/>
    </location>
</feature>